<evidence type="ECO:0000256" key="4">
    <source>
        <dbReference type="ARBA" id="ARBA00023157"/>
    </source>
</evidence>
<dbReference type="CDD" id="cd02972">
    <property type="entry name" value="DsbA_family"/>
    <property type="match status" value="1"/>
</dbReference>
<reference evidence="8" key="1">
    <citation type="journal article" date="2014" name="Int. J. Syst. Evol. Microbiol.">
        <title>Complete genome sequence of Corynebacterium casei LMG S-19264T (=DSM 44701T), isolated from a smear-ripened cheese.</title>
        <authorList>
            <consortium name="US DOE Joint Genome Institute (JGI-PGF)"/>
            <person name="Walter F."/>
            <person name="Albersmeier A."/>
            <person name="Kalinowski J."/>
            <person name="Ruckert C."/>
        </authorList>
    </citation>
    <scope>NUCLEOTIDE SEQUENCE</scope>
    <source>
        <strain evidence="8">JCM 4790</strain>
    </source>
</reference>
<feature type="region of interest" description="Disordered" evidence="6">
    <location>
        <begin position="1"/>
        <end position="27"/>
    </location>
</feature>
<evidence type="ECO:0000313" key="8">
    <source>
        <dbReference type="EMBL" id="GGX54186.1"/>
    </source>
</evidence>
<reference evidence="8" key="2">
    <citation type="submission" date="2020-09" db="EMBL/GenBank/DDBJ databases">
        <authorList>
            <person name="Sun Q."/>
            <person name="Ohkuma M."/>
        </authorList>
    </citation>
    <scope>NUCLEOTIDE SEQUENCE</scope>
    <source>
        <strain evidence="8">JCM 4790</strain>
    </source>
</reference>
<keyword evidence="4" id="KW-1015">Disulfide bond</keyword>
<proteinExistence type="inferred from homology"/>
<dbReference type="InterPro" id="IPR012336">
    <property type="entry name" value="Thioredoxin-like_fold"/>
</dbReference>
<keyword evidence="3" id="KW-0560">Oxidoreductase</keyword>
<keyword evidence="2" id="KW-0732">Signal</keyword>
<dbReference type="GO" id="GO:0016491">
    <property type="term" value="F:oxidoreductase activity"/>
    <property type="evidence" value="ECO:0007669"/>
    <property type="project" value="UniProtKB-KW"/>
</dbReference>
<dbReference type="InterPro" id="IPR036249">
    <property type="entry name" value="Thioredoxin-like_sf"/>
</dbReference>
<dbReference type="EMBL" id="BMVU01000001">
    <property type="protein sequence ID" value="GGX54186.1"/>
    <property type="molecule type" value="Genomic_DNA"/>
</dbReference>
<feature type="compositionally biased region" description="Basic and acidic residues" evidence="6">
    <location>
        <begin position="1"/>
        <end position="26"/>
    </location>
</feature>
<evidence type="ECO:0000256" key="5">
    <source>
        <dbReference type="ARBA" id="ARBA00023284"/>
    </source>
</evidence>
<evidence type="ECO:0000256" key="1">
    <source>
        <dbReference type="ARBA" id="ARBA00005791"/>
    </source>
</evidence>
<feature type="domain" description="Thioredoxin-like fold" evidence="7">
    <location>
        <begin position="83"/>
        <end position="251"/>
    </location>
</feature>
<comment type="caution">
    <text evidence="8">The sequence shown here is derived from an EMBL/GenBank/DDBJ whole genome shotgun (WGS) entry which is preliminary data.</text>
</comment>
<organism evidence="8 9">
    <name type="scientific">Streptomyces minutiscleroticus</name>
    <dbReference type="NCBI Taxonomy" id="68238"/>
    <lineage>
        <taxon>Bacteria</taxon>
        <taxon>Bacillati</taxon>
        <taxon>Actinomycetota</taxon>
        <taxon>Actinomycetes</taxon>
        <taxon>Kitasatosporales</taxon>
        <taxon>Streptomycetaceae</taxon>
        <taxon>Streptomyces</taxon>
    </lineage>
</organism>
<dbReference type="AlphaFoldDB" id="A0A918N9M8"/>
<evidence type="ECO:0000256" key="6">
    <source>
        <dbReference type="SAM" id="MobiDB-lite"/>
    </source>
</evidence>
<keyword evidence="5" id="KW-0676">Redox-active center</keyword>
<dbReference type="PROSITE" id="PS51318">
    <property type="entry name" value="TAT"/>
    <property type="match status" value="1"/>
</dbReference>
<sequence length="257" mass="27564">MSEKNREGKRTARERLAAERKKQRTAEKRRRGLIVGGAVAGVLALAAAGGVLAASAGKDDGASAGPVVIPSGAQGKDALAIPVGEDGARSTLTVWEDFRCPVCKTFEDAYRSTLHELTDSGQLKIEYHFATIIDGNMRGSGSLRATNAAACAQDAGKFPEYHDVLYQNQPQEADDRFADNGRLLDLAEKVDGLRTDAFEKCVEDGTHDSWVAKSAAAFRESGHQGTPTVLLNGKQLFEDGTLTPDKFKRMVVEANKA</sequence>
<evidence type="ECO:0000313" key="9">
    <source>
        <dbReference type="Proteomes" id="UP000619244"/>
    </source>
</evidence>
<dbReference type="SUPFAM" id="SSF52833">
    <property type="entry name" value="Thioredoxin-like"/>
    <property type="match status" value="1"/>
</dbReference>
<dbReference type="Proteomes" id="UP000619244">
    <property type="component" value="Unassembled WGS sequence"/>
</dbReference>
<dbReference type="PANTHER" id="PTHR13887:SF14">
    <property type="entry name" value="DISULFIDE BOND FORMATION PROTEIN D"/>
    <property type="match status" value="1"/>
</dbReference>
<name>A0A918N9M8_9ACTN</name>
<evidence type="ECO:0000259" key="7">
    <source>
        <dbReference type="Pfam" id="PF13462"/>
    </source>
</evidence>
<dbReference type="RefSeq" id="WP_190188445.1">
    <property type="nucleotide sequence ID" value="NZ_BMVU01000001.1"/>
</dbReference>
<keyword evidence="9" id="KW-1185">Reference proteome</keyword>
<dbReference type="Pfam" id="PF13462">
    <property type="entry name" value="Thioredoxin_4"/>
    <property type="match status" value="1"/>
</dbReference>
<evidence type="ECO:0000256" key="3">
    <source>
        <dbReference type="ARBA" id="ARBA00023002"/>
    </source>
</evidence>
<dbReference type="PANTHER" id="PTHR13887">
    <property type="entry name" value="GLUTATHIONE S-TRANSFERASE KAPPA"/>
    <property type="match status" value="1"/>
</dbReference>
<comment type="similarity">
    <text evidence="1">Belongs to the thioredoxin family. DsbA subfamily.</text>
</comment>
<dbReference type="InterPro" id="IPR006311">
    <property type="entry name" value="TAT_signal"/>
</dbReference>
<protein>
    <submittedName>
        <fullName evidence="8">Membrane protein</fullName>
    </submittedName>
</protein>
<accession>A0A918N9M8</accession>
<dbReference type="Gene3D" id="3.40.30.10">
    <property type="entry name" value="Glutaredoxin"/>
    <property type="match status" value="1"/>
</dbReference>
<evidence type="ECO:0000256" key="2">
    <source>
        <dbReference type="ARBA" id="ARBA00022729"/>
    </source>
</evidence>
<gene>
    <name evidence="8" type="ORF">GCM10010358_05230</name>
</gene>